<keyword evidence="6" id="KW-0393">Immunoglobulin domain</keyword>
<dbReference type="InterPro" id="IPR013098">
    <property type="entry name" value="Ig_I-set"/>
</dbReference>
<reference evidence="9" key="1">
    <citation type="submission" date="2025-08" db="UniProtKB">
        <authorList>
            <consortium name="Ensembl"/>
        </authorList>
    </citation>
    <scope>IDENTIFICATION</scope>
</reference>
<protein>
    <submittedName>
        <fullName evidence="9">Leucine rich repeat neuronal 1</fullName>
    </submittedName>
</protein>
<evidence type="ECO:0000256" key="4">
    <source>
        <dbReference type="ARBA" id="ARBA00023157"/>
    </source>
</evidence>
<dbReference type="SUPFAM" id="SSF49265">
    <property type="entry name" value="Fibronectin type III"/>
    <property type="match status" value="1"/>
</dbReference>
<evidence type="ECO:0000256" key="6">
    <source>
        <dbReference type="ARBA" id="ARBA00023319"/>
    </source>
</evidence>
<keyword evidence="5" id="KW-0325">Glycoprotein</keyword>
<keyword evidence="1" id="KW-0433">Leucine-rich repeat</keyword>
<keyword evidence="4" id="KW-1015">Disulfide bond</keyword>
<dbReference type="PANTHER" id="PTHR45842:SF12">
    <property type="entry name" value="KEKKON 5, ISOFORM A"/>
    <property type="match status" value="1"/>
</dbReference>
<evidence type="ECO:0000313" key="9">
    <source>
        <dbReference type="Ensembl" id="ENSEBUP00000022318.1"/>
    </source>
</evidence>
<evidence type="ECO:0000259" key="8">
    <source>
        <dbReference type="PROSITE" id="PS50835"/>
    </source>
</evidence>
<dbReference type="InterPro" id="IPR032675">
    <property type="entry name" value="LRR_dom_sf"/>
</dbReference>
<dbReference type="InterPro" id="IPR036179">
    <property type="entry name" value="Ig-like_dom_sf"/>
</dbReference>
<dbReference type="Pfam" id="PF07679">
    <property type="entry name" value="I-set"/>
    <property type="match status" value="1"/>
</dbReference>
<feature type="domain" description="Ig-like" evidence="8">
    <location>
        <begin position="422"/>
        <end position="530"/>
    </location>
</feature>
<dbReference type="AlphaFoldDB" id="A0A8C4QZ02"/>
<dbReference type="Ensembl" id="ENSEBUT00000022894.1">
    <property type="protein sequence ID" value="ENSEBUP00000022318.1"/>
    <property type="gene ID" value="ENSEBUG00000013746.1"/>
</dbReference>
<proteinExistence type="predicted"/>
<dbReference type="SUPFAM" id="SSF52058">
    <property type="entry name" value="L domain-like"/>
    <property type="match status" value="1"/>
</dbReference>
<dbReference type="Pfam" id="PF13855">
    <property type="entry name" value="LRR_8"/>
    <property type="match status" value="3"/>
</dbReference>
<dbReference type="CDD" id="cd00096">
    <property type="entry name" value="Ig"/>
    <property type="match status" value="1"/>
</dbReference>
<keyword evidence="10" id="KW-1185">Reference proteome</keyword>
<dbReference type="SMART" id="SM00369">
    <property type="entry name" value="LRR_TYP"/>
    <property type="match status" value="9"/>
</dbReference>
<evidence type="ECO:0000256" key="3">
    <source>
        <dbReference type="ARBA" id="ARBA00022737"/>
    </source>
</evidence>
<evidence type="ECO:0000256" key="5">
    <source>
        <dbReference type="ARBA" id="ARBA00023180"/>
    </source>
</evidence>
<dbReference type="SMART" id="SM00409">
    <property type="entry name" value="IG"/>
    <property type="match status" value="1"/>
</dbReference>
<reference evidence="9" key="2">
    <citation type="submission" date="2025-09" db="UniProtKB">
        <authorList>
            <consortium name="Ensembl"/>
        </authorList>
    </citation>
    <scope>IDENTIFICATION</scope>
</reference>
<sequence>MPDIWIAVSLLPLLLLAAGQDAVSNVAPEWKPACPLPCICSSQALAVPHFTAGLVHTIDCRGKNLSTVPGPLPLDVQFLSLRTNRLDGFAPGALKGLTNLTELDLSENEIDAVGEWGSGGRDLQALYFIRNSVKALPPGSFKQFRNLRAIYASLNHICSIANGAFAGLREIRTLYLDHNALTAVRPTWFEDMPRLETLVLRGNPITQLNDGVFAPLISLQDLDMADTELDYLADEALLGLVSLNSLSLAGSKLVRVPGPALATLPRLQMLDLSRTLLRTITKGNFHNLSRLEEVHASALPDLVAVERGAFDSLPLLRRLDLSHCPRLAFLHRDAFRTTPSLESLMLNDGNLPGLYHATVHSMPALRNLAIHSNPLRCDCMNRWWLEPANIHTATKGLRFLQPERMFCAEPAEHKGRPAVPGPALKDLPEDCLPLIASANVVATGGEAGGIDGDGGSGGTAILECRATAEPEPTIYWVSPHGDKITADTLSSKYWLETDGTLAIADARPTDAGLYTCVAFNAEGADTHSITLWVPGTPLKSLTPLHVSANAIGPTSVLVEWSSVPKDEPLTLMWSLRLSDSWAASGDLLVSPSTSYMLRLPSGASDFLLHDLLSGATYKVCVTTEEHPVPEDCVDVETPTASSKVITEGLLPRPAGRAATRLSLAYAVLAALTFLPDEVLLSLPEIPLITFLGFTLWSTKAFRIIGISRGEAESLGLSLSLNGGRSVVFLSSTISSPVFPPLPCLRYVPTIFPQGAQGPPATPFW</sequence>
<dbReference type="InterPro" id="IPR036116">
    <property type="entry name" value="FN3_sf"/>
</dbReference>
<dbReference type="InterPro" id="IPR007110">
    <property type="entry name" value="Ig-like_dom"/>
</dbReference>
<dbReference type="InterPro" id="IPR003598">
    <property type="entry name" value="Ig_sub2"/>
</dbReference>
<feature type="signal peptide" evidence="7">
    <location>
        <begin position="1"/>
        <end position="19"/>
    </location>
</feature>
<dbReference type="Proteomes" id="UP000694388">
    <property type="component" value="Unplaced"/>
</dbReference>
<dbReference type="Gene3D" id="3.80.10.10">
    <property type="entry name" value="Ribonuclease Inhibitor"/>
    <property type="match status" value="2"/>
</dbReference>
<dbReference type="PANTHER" id="PTHR45842">
    <property type="entry name" value="SYNAPTIC ADHESION-LIKE MOLECULE SALM"/>
    <property type="match status" value="1"/>
</dbReference>
<dbReference type="InterPro" id="IPR013783">
    <property type="entry name" value="Ig-like_fold"/>
</dbReference>
<dbReference type="InterPro" id="IPR050467">
    <property type="entry name" value="LRFN"/>
</dbReference>
<evidence type="ECO:0000256" key="1">
    <source>
        <dbReference type="ARBA" id="ARBA00022614"/>
    </source>
</evidence>
<dbReference type="Gene3D" id="2.60.40.10">
    <property type="entry name" value="Immunoglobulins"/>
    <property type="match status" value="1"/>
</dbReference>
<dbReference type="SMART" id="SM00408">
    <property type="entry name" value="IGc2"/>
    <property type="match status" value="1"/>
</dbReference>
<name>A0A8C4QZ02_EPTBU</name>
<evidence type="ECO:0000256" key="7">
    <source>
        <dbReference type="SAM" id="SignalP"/>
    </source>
</evidence>
<evidence type="ECO:0000256" key="2">
    <source>
        <dbReference type="ARBA" id="ARBA00022729"/>
    </source>
</evidence>
<dbReference type="PROSITE" id="PS50835">
    <property type="entry name" value="IG_LIKE"/>
    <property type="match status" value="1"/>
</dbReference>
<dbReference type="InterPro" id="IPR001611">
    <property type="entry name" value="Leu-rich_rpt"/>
</dbReference>
<organism evidence="9 10">
    <name type="scientific">Eptatretus burgeri</name>
    <name type="common">Inshore hagfish</name>
    <dbReference type="NCBI Taxonomy" id="7764"/>
    <lineage>
        <taxon>Eukaryota</taxon>
        <taxon>Metazoa</taxon>
        <taxon>Chordata</taxon>
        <taxon>Craniata</taxon>
        <taxon>Vertebrata</taxon>
        <taxon>Cyclostomata</taxon>
        <taxon>Myxini</taxon>
        <taxon>Myxiniformes</taxon>
        <taxon>Myxinidae</taxon>
        <taxon>Eptatretinae</taxon>
        <taxon>Eptatretus</taxon>
    </lineage>
</organism>
<dbReference type="GeneTree" id="ENSGT00940000157154"/>
<dbReference type="InterPro" id="IPR003591">
    <property type="entry name" value="Leu-rich_rpt_typical-subtyp"/>
</dbReference>
<dbReference type="SUPFAM" id="SSF48726">
    <property type="entry name" value="Immunoglobulin"/>
    <property type="match status" value="1"/>
</dbReference>
<dbReference type="InterPro" id="IPR003599">
    <property type="entry name" value="Ig_sub"/>
</dbReference>
<feature type="chain" id="PRO_5034860184" evidence="7">
    <location>
        <begin position="20"/>
        <end position="764"/>
    </location>
</feature>
<keyword evidence="3" id="KW-0677">Repeat</keyword>
<evidence type="ECO:0000313" key="10">
    <source>
        <dbReference type="Proteomes" id="UP000694388"/>
    </source>
</evidence>
<accession>A0A8C4QZ02</accession>
<keyword evidence="2 7" id="KW-0732">Signal</keyword>